<dbReference type="EMBL" id="BAAATJ010000003">
    <property type="protein sequence ID" value="GAA2388093.1"/>
    <property type="molecule type" value="Genomic_DNA"/>
</dbReference>
<dbReference type="InterPro" id="IPR036551">
    <property type="entry name" value="Flavin_trans-like"/>
</dbReference>
<dbReference type="Pfam" id="PF02441">
    <property type="entry name" value="Flavoprotein"/>
    <property type="match status" value="1"/>
</dbReference>
<dbReference type="InterPro" id="IPR003382">
    <property type="entry name" value="Flavoprotein"/>
</dbReference>
<reference evidence="2 3" key="1">
    <citation type="journal article" date="2019" name="Int. J. Syst. Evol. Microbiol.">
        <title>The Global Catalogue of Microorganisms (GCM) 10K type strain sequencing project: providing services to taxonomists for standard genome sequencing and annotation.</title>
        <authorList>
            <consortium name="The Broad Institute Genomics Platform"/>
            <consortium name="The Broad Institute Genome Sequencing Center for Infectious Disease"/>
            <person name="Wu L."/>
            <person name="Ma J."/>
        </authorList>
    </citation>
    <scope>NUCLEOTIDE SEQUENCE [LARGE SCALE GENOMIC DNA]</scope>
    <source>
        <strain evidence="2 3">JCM 6921</strain>
    </source>
</reference>
<gene>
    <name evidence="2" type="ORF">GCM10010420_09090</name>
</gene>
<accession>A0ABN3HTX9</accession>
<keyword evidence="3" id="KW-1185">Reference proteome</keyword>
<comment type="caution">
    <text evidence="2">The sequence shown here is derived from an EMBL/GenBank/DDBJ whole genome shotgun (WGS) entry which is preliminary data.</text>
</comment>
<dbReference type="RefSeq" id="WP_344629523.1">
    <property type="nucleotide sequence ID" value="NZ_BAAATJ010000003.1"/>
</dbReference>
<feature type="domain" description="Flavoprotein" evidence="1">
    <location>
        <begin position="12"/>
        <end position="126"/>
    </location>
</feature>
<evidence type="ECO:0000259" key="1">
    <source>
        <dbReference type="Pfam" id="PF02441"/>
    </source>
</evidence>
<dbReference type="Proteomes" id="UP001500058">
    <property type="component" value="Unassembled WGS sequence"/>
</dbReference>
<evidence type="ECO:0000313" key="3">
    <source>
        <dbReference type="Proteomes" id="UP001500058"/>
    </source>
</evidence>
<name>A0ABN3HTX9_9ACTN</name>
<dbReference type="Gene3D" id="3.40.50.1950">
    <property type="entry name" value="Flavin prenyltransferase-like"/>
    <property type="match status" value="1"/>
</dbReference>
<proteinExistence type="predicted"/>
<dbReference type="SUPFAM" id="SSF52507">
    <property type="entry name" value="Homo-oligomeric flavin-containing Cys decarboxylases, HFCD"/>
    <property type="match status" value="1"/>
</dbReference>
<organism evidence="2 3">
    <name type="scientific">Streptomyces glaucosporus</name>
    <dbReference type="NCBI Taxonomy" id="284044"/>
    <lineage>
        <taxon>Bacteria</taxon>
        <taxon>Bacillati</taxon>
        <taxon>Actinomycetota</taxon>
        <taxon>Actinomycetes</taxon>
        <taxon>Kitasatosporales</taxon>
        <taxon>Streptomycetaceae</taxon>
        <taxon>Streptomyces</taxon>
    </lineage>
</organism>
<sequence length="186" mass="19893">MTNRVLYLFGCAALPVLHIDRAVRDARARGWDVCLGVTPTAREWLADRLPELEELTGRPVRSSYRLPGLPEVWPRADAVVVAPATLNTVNACALGITSTFVVGFAAEAIGKRIPLVVMPCVNSAYATHPQFDRSLETLRRAGVRVLYGPGGFVPNPPGRGRPEAYPWHLALDAAQDAVEGAAGAAG</sequence>
<protein>
    <recommendedName>
        <fullName evidence="1">Flavoprotein domain-containing protein</fullName>
    </recommendedName>
</protein>
<evidence type="ECO:0000313" key="2">
    <source>
        <dbReference type="EMBL" id="GAA2388093.1"/>
    </source>
</evidence>